<name>A0A0N4TDX1_BRUPA</name>
<evidence type="ECO:0000313" key="3">
    <source>
        <dbReference type="WBParaSite" id="BPAG_0000640901-mRNA-1"/>
    </source>
</evidence>
<accession>A0A0N4TDX1</accession>
<protein>
    <submittedName>
        <fullName evidence="3">Secreted protein</fullName>
    </submittedName>
</protein>
<proteinExistence type="predicted"/>
<reference evidence="3" key="1">
    <citation type="submission" date="2017-02" db="UniProtKB">
        <authorList>
            <consortium name="WormBaseParasite"/>
        </authorList>
    </citation>
    <scope>IDENTIFICATION</scope>
</reference>
<reference evidence="1 2" key="2">
    <citation type="submission" date="2018-11" db="EMBL/GenBank/DDBJ databases">
        <authorList>
            <consortium name="Pathogen Informatics"/>
        </authorList>
    </citation>
    <scope>NUCLEOTIDE SEQUENCE [LARGE SCALE GENOMIC DNA]</scope>
</reference>
<gene>
    <name evidence="1" type="ORF">BPAG_LOCUS6372</name>
</gene>
<dbReference type="EMBL" id="UZAD01005761">
    <property type="protein sequence ID" value="VDN87558.1"/>
    <property type="molecule type" value="Genomic_DNA"/>
</dbReference>
<dbReference type="WBParaSite" id="BPAG_0000640901-mRNA-1">
    <property type="protein sequence ID" value="BPAG_0000640901-mRNA-1"/>
    <property type="gene ID" value="BPAG_0000640901"/>
</dbReference>
<evidence type="ECO:0000313" key="2">
    <source>
        <dbReference type="Proteomes" id="UP000278627"/>
    </source>
</evidence>
<evidence type="ECO:0000313" key="1">
    <source>
        <dbReference type="EMBL" id="VDN87558.1"/>
    </source>
</evidence>
<keyword evidence="2" id="KW-1185">Reference proteome</keyword>
<organism evidence="3">
    <name type="scientific">Brugia pahangi</name>
    <name type="common">Filarial nematode worm</name>
    <dbReference type="NCBI Taxonomy" id="6280"/>
    <lineage>
        <taxon>Eukaryota</taxon>
        <taxon>Metazoa</taxon>
        <taxon>Ecdysozoa</taxon>
        <taxon>Nematoda</taxon>
        <taxon>Chromadorea</taxon>
        <taxon>Rhabditida</taxon>
        <taxon>Spirurina</taxon>
        <taxon>Spiruromorpha</taxon>
        <taxon>Filarioidea</taxon>
        <taxon>Onchocercidae</taxon>
        <taxon>Brugia</taxon>
    </lineage>
</organism>
<dbReference type="AlphaFoldDB" id="A0A0N4TDX1"/>
<sequence length="86" mass="10310">MVVMDVMVYTFLLHHQAQIVVKNVHQVHQDHLVSRVQKENVANLDHLEKQENLESQIDLDHEDHQDFVENQDLLDRKDQRVIEVEY</sequence>
<dbReference type="Proteomes" id="UP000278627">
    <property type="component" value="Unassembled WGS sequence"/>
</dbReference>